<keyword evidence="7" id="KW-0238">DNA-binding</keyword>
<dbReference type="InterPro" id="IPR003656">
    <property type="entry name" value="Znf_BED"/>
</dbReference>
<evidence type="ECO:0000256" key="6">
    <source>
        <dbReference type="ARBA" id="ARBA00023015"/>
    </source>
</evidence>
<dbReference type="GO" id="GO:0003677">
    <property type="term" value="F:DNA binding"/>
    <property type="evidence" value="ECO:0007669"/>
    <property type="project" value="UniProtKB-KW"/>
</dbReference>
<keyword evidence="8" id="KW-0804">Transcription</keyword>
<comment type="subunit">
    <text evidence="2">Homodimer.</text>
</comment>
<dbReference type="GeneID" id="105851735"/>
<dbReference type="PaxDb" id="3827-XP_004492138.1"/>
<dbReference type="SMART" id="SM00614">
    <property type="entry name" value="ZnF_BED"/>
    <property type="match status" value="1"/>
</dbReference>
<keyword evidence="12" id="KW-0472">Membrane</keyword>
<dbReference type="PANTHER" id="PTHR46481:SF7">
    <property type="entry name" value="ZINC FINGER BED DOMAIN-CONTAINING PROTEIN RICESLEEPER 2-LIKE"/>
    <property type="match status" value="1"/>
</dbReference>
<keyword evidence="9" id="KW-0539">Nucleus</keyword>
<dbReference type="SUPFAM" id="SSF57667">
    <property type="entry name" value="beta-beta-alpha zinc fingers"/>
    <property type="match status" value="1"/>
</dbReference>
<organism evidence="14 15">
    <name type="scientific">Cicer arietinum</name>
    <name type="common">Chickpea</name>
    <name type="synonym">Garbanzo</name>
    <dbReference type="NCBI Taxonomy" id="3827"/>
    <lineage>
        <taxon>Eukaryota</taxon>
        <taxon>Viridiplantae</taxon>
        <taxon>Streptophyta</taxon>
        <taxon>Embryophyta</taxon>
        <taxon>Tracheophyta</taxon>
        <taxon>Spermatophyta</taxon>
        <taxon>Magnoliopsida</taxon>
        <taxon>eudicotyledons</taxon>
        <taxon>Gunneridae</taxon>
        <taxon>Pentapetalae</taxon>
        <taxon>rosids</taxon>
        <taxon>fabids</taxon>
        <taxon>Fabales</taxon>
        <taxon>Fabaceae</taxon>
        <taxon>Papilionoideae</taxon>
        <taxon>50 kb inversion clade</taxon>
        <taxon>NPAAA clade</taxon>
        <taxon>Hologalegina</taxon>
        <taxon>IRL clade</taxon>
        <taxon>Cicereae</taxon>
        <taxon>Cicer</taxon>
    </lineage>
</organism>
<dbReference type="KEGG" id="cam:105851735"/>
<dbReference type="GO" id="GO:0008270">
    <property type="term" value="F:zinc ion binding"/>
    <property type="evidence" value="ECO:0007669"/>
    <property type="project" value="UniProtKB-KW"/>
</dbReference>
<evidence type="ECO:0000256" key="10">
    <source>
        <dbReference type="PROSITE-ProRule" id="PRU00027"/>
    </source>
</evidence>
<dbReference type="RefSeq" id="XP_012568860.2">
    <property type="nucleotide sequence ID" value="XM_012713406.2"/>
</dbReference>
<dbReference type="PANTHER" id="PTHR46481">
    <property type="entry name" value="ZINC FINGER BED DOMAIN-CONTAINING PROTEIN 4"/>
    <property type="match status" value="1"/>
</dbReference>
<evidence type="ECO:0000256" key="1">
    <source>
        <dbReference type="ARBA" id="ARBA00004123"/>
    </source>
</evidence>
<dbReference type="Pfam" id="PF14372">
    <property type="entry name" value="hAT-like_RNase-H"/>
    <property type="match status" value="1"/>
</dbReference>
<dbReference type="OrthoDB" id="1723429at2759"/>
<feature type="transmembrane region" description="Helical" evidence="12">
    <location>
        <begin position="765"/>
        <end position="792"/>
    </location>
</feature>
<sequence>MDQRANNSSTQGVIIEQEHLMNQPSQNLPTPNTNTTEAGAAATTVVVGPDLANNQVKKKRKANASGPRQSSKCWEHFNKINSSEEEVQSAACKYCHKIYLCDSRTHGTSNLNYHLTRCAKKPLIVSDDPTQTILTFPNVEGSGLVSTSSKLNLQAYRRALSIFVILDEQPFKVVEGEGFKFMLRTLLPQFTIPSRRTVARDSFQLFMEEKVRLKAFFKSDCNRVALTTYCWTSIQNLNYLTLTAHFVDNDWNYQKRIISFTIIPNHKGDTVGKKIEEVLKDWGIRNVSTITVDNASSNDVVVAFLKKKINNMDGLMGDGEHFHMRCAAHILNLVVIDGLKEKNLAISSIRNVVRFVKSSPHRAAKFRECVQLAGISCKKLLSLDVSTRWNSTYLMLEATEKFQVAFGKLEVEESSYKDFFGEAGPPTSYDWDTAREFATFLKLFYEATKVFSSSQHESIHAAFHQLSTIYCELQNASLNLNIIFASVAEDMLAKYDKYWSNIANINKLLYFGVIFDPRYKLKYVEWCFQDMYATKSEVVVELITLIKEDLTKMYKWYKKVHDKKNNLPQPTPMAVDSASHDETSVAAAHNSQMARAQAFEDHLKEKDSIDQQNELEGYYFSKCVKMSEKFDILTWWKCNATQYPILSLIAKDILAIPVSTVASESAFSTGGKVIETFRSSLKPEMAEALICTQNWLKPSLTCFKDLNLSEDVDLSEEIIKEFQGMSVGKANTAGGSSSQTPSCAGALDSETDFAASHRKTSVLSYVAGVLADGLVLNLYLTLAKLVAAIYIIVYNIYRLLSSLEFLSLALSSLVLFTVDCNKVGNGNKL</sequence>
<evidence type="ECO:0000256" key="7">
    <source>
        <dbReference type="ARBA" id="ARBA00023125"/>
    </source>
</evidence>
<feature type="domain" description="BED-type" evidence="13">
    <location>
        <begin position="68"/>
        <end position="117"/>
    </location>
</feature>
<evidence type="ECO:0000313" key="15">
    <source>
        <dbReference type="RefSeq" id="XP_012568860.2"/>
    </source>
</evidence>
<dbReference type="InterPro" id="IPR025525">
    <property type="entry name" value="hAT-like_transposase_RNase-H"/>
</dbReference>
<evidence type="ECO:0000256" key="3">
    <source>
        <dbReference type="ARBA" id="ARBA00022723"/>
    </source>
</evidence>
<feature type="transmembrane region" description="Helical" evidence="12">
    <location>
        <begin position="799"/>
        <end position="818"/>
    </location>
</feature>
<dbReference type="InterPro" id="IPR008906">
    <property type="entry name" value="HATC_C_dom"/>
</dbReference>
<keyword evidence="5" id="KW-0862">Zinc</keyword>
<proteinExistence type="predicted"/>
<dbReference type="Proteomes" id="UP000087171">
    <property type="component" value="Chromosome Ca3"/>
</dbReference>
<evidence type="ECO:0000259" key="13">
    <source>
        <dbReference type="PROSITE" id="PS50808"/>
    </source>
</evidence>
<keyword evidence="4 10" id="KW-0863">Zinc-finger</keyword>
<evidence type="ECO:0000313" key="14">
    <source>
        <dbReference type="Proteomes" id="UP000087171"/>
    </source>
</evidence>
<keyword evidence="12" id="KW-1133">Transmembrane helix</keyword>
<keyword evidence="6" id="KW-0805">Transcription regulation</keyword>
<evidence type="ECO:0000256" key="9">
    <source>
        <dbReference type="ARBA" id="ARBA00023242"/>
    </source>
</evidence>
<keyword evidence="12" id="KW-0812">Transmembrane</keyword>
<accession>A0A1S3DZG3</accession>
<dbReference type="AlphaFoldDB" id="A0A1S3DZG3"/>
<dbReference type="GO" id="GO:0046983">
    <property type="term" value="F:protein dimerization activity"/>
    <property type="evidence" value="ECO:0007669"/>
    <property type="project" value="InterPro"/>
</dbReference>
<keyword evidence="3" id="KW-0479">Metal-binding</keyword>
<dbReference type="InterPro" id="IPR012337">
    <property type="entry name" value="RNaseH-like_sf"/>
</dbReference>
<dbReference type="Pfam" id="PF02892">
    <property type="entry name" value="zf-BED"/>
    <property type="match status" value="1"/>
</dbReference>
<evidence type="ECO:0000256" key="4">
    <source>
        <dbReference type="ARBA" id="ARBA00022771"/>
    </source>
</evidence>
<evidence type="ECO:0000256" key="8">
    <source>
        <dbReference type="ARBA" id="ARBA00023163"/>
    </source>
</evidence>
<reference evidence="14" key="1">
    <citation type="journal article" date="2013" name="Nat. Biotechnol.">
        <title>Draft genome sequence of chickpea (Cicer arietinum) provides a resource for trait improvement.</title>
        <authorList>
            <person name="Varshney R.K."/>
            <person name="Song C."/>
            <person name="Saxena R.K."/>
            <person name="Azam S."/>
            <person name="Yu S."/>
            <person name="Sharpe A.G."/>
            <person name="Cannon S."/>
            <person name="Baek J."/>
            <person name="Rosen B.D."/>
            <person name="Tar'an B."/>
            <person name="Millan T."/>
            <person name="Zhang X."/>
            <person name="Ramsay L.D."/>
            <person name="Iwata A."/>
            <person name="Wang Y."/>
            <person name="Nelson W."/>
            <person name="Farmer A.D."/>
            <person name="Gaur P.M."/>
            <person name="Soderlund C."/>
            <person name="Penmetsa R.V."/>
            <person name="Xu C."/>
            <person name="Bharti A.K."/>
            <person name="He W."/>
            <person name="Winter P."/>
            <person name="Zhao S."/>
            <person name="Hane J.K."/>
            <person name="Carrasquilla-Garcia N."/>
            <person name="Condie J.A."/>
            <person name="Upadhyaya H.D."/>
            <person name="Luo M.C."/>
            <person name="Thudi M."/>
            <person name="Gowda C.L."/>
            <person name="Singh N.P."/>
            <person name="Lichtenzveig J."/>
            <person name="Gali K.K."/>
            <person name="Rubio J."/>
            <person name="Nadarajan N."/>
            <person name="Dolezel J."/>
            <person name="Bansal K.C."/>
            <person name="Xu X."/>
            <person name="Edwards D."/>
            <person name="Zhang G."/>
            <person name="Kahl G."/>
            <person name="Gil J."/>
            <person name="Singh K.B."/>
            <person name="Datta S.K."/>
            <person name="Jackson S.A."/>
            <person name="Wang J."/>
            <person name="Cook D.R."/>
        </authorList>
    </citation>
    <scope>NUCLEOTIDE SEQUENCE [LARGE SCALE GENOMIC DNA]</scope>
    <source>
        <strain evidence="14">cv. CDC Frontier</strain>
    </source>
</reference>
<feature type="region of interest" description="Disordered" evidence="11">
    <location>
        <begin position="49"/>
        <end position="69"/>
    </location>
</feature>
<dbReference type="SUPFAM" id="SSF53098">
    <property type="entry name" value="Ribonuclease H-like"/>
    <property type="match status" value="1"/>
</dbReference>
<keyword evidence="14" id="KW-1185">Reference proteome</keyword>
<evidence type="ECO:0000256" key="2">
    <source>
        <dbReference type="ARBA" id="ARBA00011738"/>
    </source>
</evidence>
<reference evidence="15" key="2">
    <citation type="submission" date="2025-08" db="UniProtKB">
        <authorList>
            <consortium name="RefSeq"/>
        </authorList>
    </citation>
    <scope>IDENTIFICATION</scope>
    <source>
        <tissue evidence="15">Etiolated seedlings</tissue>
    </source>
</reference>
<dbReference type="GO" id="GO:0005634">
    <property type="term" value="C:nucleus"/>
    <property type="evidence" value="ECO:0007669"/>
    <property type="project" value="UniProtKB-SubCell"/>
</dbReference>
<name>A0A1S3DZG3_CICAR</name>
<dbReference type="InterPro" id="IPR036236">
    <property type="entry name" value="Znf_C2H2_sf"/>
</dbReference>
<gene>
    <name evidence="15" type="primary">LOC105851735</name>
</gene>
<dbReference type="SUPFAM" id="SSF140996">
    <property type="entry name" value="Hermes dimerisation domain"/>
    <property type="match status" value="1"/>
</dbReference>
<protein>
    <submittedName>
        <fullName evidence="15">Zinc finger BED domain-containing protein RICESLEEPER 2-like</fullName>
    </submittedName>
</protein>
<dbReference type="PROSITE" id="PS50808">
    <property type="entry name" value="ZF_BED"/>
    <property type="match status" value="1"/>
</dbReference>
<evidence type="ECO:0000256" key="12">
    <source>
        <dbReference type="SAM" id="Phobius"/>
    </source>
</evidence>
<evidence type="ECO:0000256" key="5">
    <source>
        <dbReference type="ARBA" id="ARBA00022833"/>
    </source>
</evidence>
<dbReference type="Pfam" id="PF05699">
    <property type="entry name" value="Dimer_Tnp_hAT"/>
    <property type="match status" value="1"/>
</dbReference>
<evidence type="ECO:0000256" key="11">
    <source>
        <dbReference type="SAM" id="MobiDB-lite"/>
    </source>
</evidence>
<dbReference type="eggNOG" id="ENOG502SIT0">
    <property type="taxonomic scope" value="Eukaryota"/>
</dbReference>
<comment type="subcellular location">
    <subcellularLocation>
        <location evidence="1">Nucleus</location>
    </subcellularLocation>
</comment>
<dbReference type="InterPro" id="IPR052035">
    <property type="entry name" value="ZnF_BED_domain_contain"/>
</dbReference>